<dbReference type="GO" id="GO:0005634">
    <property type="term" value="C:nucleus"/>
    <property type="evidence" value="ECO:0007669"/>
    <property type="project" value="UniProtKB-SubCell"/>
</dbReference>
<evidence type="ECO:0000256" key="3">
    <source>
        <dbReference type="ARBA" id="ARBA00022491"/>
    </source>
</evidence>
<evidence type="ECO:0000256" key="4">
    <source>
        <dbReference type="ARBA" id="ARBA00023015"/>
    </source>
</evidence>
<dbReference type="Proteomes" id="UP001217582">
    <property type="component" value="Chromosome 1"/>
</dbReference>
<keyword evidence="8" id="KW-0539">Nucleus</keyword>
<organism evidence="11 12">
    <name type="scientific">Malassezia arunalokei</name>
    <dbReference type="NCBI Taxonomy" id="1514897"/>
    <lineage>
        <taxon>Eukaryota</taxon>
        <taxon>Fungi</taxon>
        <taxon>Dikarya</taxon>
        <taxon>Basidiomycota</taxon>
        <taxon>Ustilaginomycotina</taxon>
        <taxon>Malasseziomycetes</taxon>
        <taxon>Malasseziales</taxon>
        <taxon>Malasseziaceae</taxon>
        <taxon>Malassezia</taxon>
    </lineage>
</organism>
<protein>
    <submittedName>
        <fullName evidence="11">RNA polymerase II holoenzyme cyclin-like subunit</fullName>
    </submittedName>
</protein>
<evidence type="ECO:0000313" key="12">
    <source>
        <dbReference type="Proteomes" id="UP001217582"/>
    </source>
</evidence>
<dbReference type="SUPFAM" id="SSF47954">
    <property type="entry name" value="Cyclin-like"/>
    <property type="match status" value="2"/>
</dbReference>
<keyword evidence="4" id="KW-0805">Transcription regulation</keyword>
<dbReference type="Gene3D" id="1.10.472.10">
    <property type="entry name" value="Cyclin-like"/>
    <property type="match status" value="2"/>
</dbReference>
<evidence type="ECO:0000256" key="5">
    <source>
        <dbReference type="ARBA" id="ARBA00023127"/>
    </source>
</evidence>
<evidence type="ECO:0000256" key="9">
    <source>
        <dbReference type="RuleBase" id="RU000383"/>
    </source>
</evidence>
<evidence type="ECO:0000256" key="7">
    <source>
        <dbReference type="ARBA" id="ARBA00023163"/>
    </source>
</evidence>
<dbReference type="InterPro" id="IPR043198">
    <property type="entry name" value="Cyclin/Ssn8"/>
</dbReference>
<dbReference type="GO" id="GO:0006357">
    <property type="term" value="P:regulation of transcription by RNA polymerase II"/>
    <property type="evidence" value="ECO:0007669"/>
    <property type="project" value="InterPro"/>
</dbReference>
<evidence type="ECO:0000259" key="10">
    <source>
        <dbReference type="SMART" id="SM00385"/>
    </source>
</evidence>
<sequence length="292" mass="32259">MDPASIARARQEDLQYVSAQDMAAITTWCLDTISTLGIRLHAHQQVIATASVYFQRFYTKNSYAATDPIVVLVTCLYLATKSEEAPVRLRVVGAEASRLLHERGYQDTPNYVPLIAGMEYYLLEELEYDLIVFQVYRSLPALCDACVKACPCPPGGGPDLSASGLLPLAWYIANDMYRTSLPLSYPPYTLAIACIYMALGLAPACTTDRTPAATLPHDTESSSLKPCIVSFLAGFNVSLPVISCILQDMLSHYELWHALSHPPSGLGLLEDHQALFHCLYRMREDRCRAMAA</sequence>
<evidence type="ECO:0000256" key="1">
    <source>
        <dbReference type="ARBA" id="ARBA00004123"/>
    </source>
</evidence>
<proteinExistence type="inferred from homology"/>
<dbReference type="FunFam" id="1.10.472.10:FF:000076">
    <property type="entry name" value="RNA polymerase II holoenzyme cyclin-like subunit"/>
    <property type="match status" value="1"/>
</dbReference>
<keyword evidence="7" id="KW-0804">Transcription</keyword>
<evidence type="ECO:0000256" key="6">
    <source>
        <dbReference type="ARBA" id="ARBA00023159"/>
    </source>
</evidence>
<keyword evidence="6" id="KW-0010">Activator</keyword>
<dbReference type="InterPro" id="IPR036915">
    <property type="entry name" value="Cyclin-like_sf"/>
</dbReference>
<evidence type="ECO:0000313" key="11">
    <source>
        <dbReference type="EMBL" id="WFD14608.1"/>
    </source>
</evidence>
<feature type="domain" description="Cyclin-like" evidence="10">
    <location>
        <begin position="31"/>
        <end position="124"/>
    </location>
</feature>
<comment type="subcellular location">
    <subcellularLocation>
        <location evidence="1">Nucleus</location>
    </subcellularLocation>
</comment>
<dbReference type="AlphaFoldDB" id="A0AAJ5YY77"/>
<name>A0AAJ5YY77_9BASI</name>
<evidence type="ECO:0000256" key="2">
    <source>
        <dbReference type="ARBA" id="ARBA00008638"/>
    </source>
</evidence>
<evidence type="ECO:0000256" key="8">
    <source>
        <dbReference type="ARBA" id="ARBA00023242"/>
    </source>
</evidence>
<dbReference type="Pfam" id="PF00134">
    <property type="entry name" value="Cyclin_N"/>
    <property type="match status" value="1"/>
</dbReference>
<gene>
    <name evidence="11" type="primary">SSN8</name>
    <name evidence="11" type="ORF">MARU1_000614</name>
</gene>
<dbReference type="GO" id="GO:0016538">
    <property type="term" value="F:cyclin-dependent protein serine/threonine kinase regulator activity"/>
    <property type="evidence" value="ECO:0007669"/>
    <property type="project" value="InterPro"/>
</dbReference>
<dbReference type="InterPro" id="IPR006671">
    <property type="entry name" value="Cyclin_N"/>
</dbReference>
<accession>A0AAJ5YY77</accession>
<reference evidence="11 12" key="1">
    <citation type="submission" date="2023-03" db="EMBL/GenBank/DDBJ databases">
        <title>Mating type loci evolution in Malassezia.</title>
        <authorList>
            <person name="Coelho M.A."/>
        </authorList>
    </citation>
    <scope>NUCLEOTIDE SEQUENCE [LARGE SCALE GENOMIC DNA]</scope>
    <source>
        <strain evidence="11 12">CBS 13387</strain>
    </source>
</reference>
<dbReference type="InterPro" id="IPR013763">
    <property type="entry name" value="Cyclin-like_dom"/>
</dbReference>
<keyword evidence="5 9" id="KW-0195">Cyclin</keyword>
<keyword evidence="12" id="KW-1185">Reference proteome</keyword>
<comment type="similarity">
    <text evidence="2">Belongs to the cyclin family. Cyclin C subfamily.</text>
</comment>
<keyword evidence="3" id="KW-0678">Repressor</keyword>
<dbReference type="EMBL" id="CP119916">
    <property type="protein sequence ID" value="WFD14608.1"/>
    <property type="molecule type" value="Genomic_DNA"/>
</dbReference>
<dbReference type="PANTHER" id="PTHR10026">
    <property type="entry name" value="CYCLIN"/>
    <property type="match status" value="1"/>
</dbReference>
<dbReference type="SMART" id="SM00385">
    <property type="entry name" value="CYCLIN"/>
    <property type="match status" value="1"/>
</dbReference>